<dbReference type="Gene3D" id="3.30.530.20">
    <property type="match status" value="1"/>
</dbReference>
<dbReference type="Proteomes" id="UP001596086">
    <property type="component" value="Unassembled WGS sequence"/>
</dbReference>
<dbReference type="Pfam" id="PF08327">
    <property type="entry name" value="AHSA1"/>
    <property type="match status" value="1"/>
</dbReference>
<feature type="domain" description="Activator of Hsp90 ATPase homologue 1/2-like C-terminal" evidence="2">
    <location>
        <begin position="24"/>
        <end position="137"/>
    </location>
</feature>
<comment type="caution">
    <text evidence="3">The sequence shown here is derived from an EMBL/GenBank/DDBJ whole genome shotgun (WGS) entry which is preliminary data.</text>
</comment>
<gene>
    <name evidence="3" type="ORF">ACFPO9_06275</name>
</gene>
<proteinExistence type="inferred from homology"/>
<dbReference type="InterPro" id="IPR013538">
    <property type="entry name" value="ASHA1/2-like_C"/>
</dbReference>
<dbReference type="SUPFAM" id="SSF55961">
    <property type="entry name" value="Bet v1-like"/>
    <property type="match status" value="1"/>
</dbReference>
<reference evidence="4" key="1">
    <citation type="journal article" date="2019" name="Int. J. Syst. Evol. Microbiol.">
        <title>The Global Catalogue of Microorganisms (GCM) 10K type strain sequencing project: providing services to taxonomists for standard genome sequencing and annotation.</title>
        <authorList>
            <consortium name="The Broad Institute Genomics Platform"/>
            <consortium name="The Broad Institute Genome Sequencing Center for Infectious Disease"/>
            <person name="Wu L."/>
            <person name="Ma J."/>
        </authorList>
    </citation>
    <scope>NUCLEOTIDE SEQUENCE [LARGE SCALE GENOMIC DNA]</scope>
    <source>
        <strain evidence="4">CGMCC 4.5798</strain>
    </source>
</reference>
<protein>
    <submittedName>
        <fullName evidence="3">SRPBCC domain-containing protein</fullName>
    </submittedName>
</protein>
<dbReference type="EMBL" id="JBHSMZ010000004">
    <property type="protein sequence ID" value="MFC5548117.1"/>
    <property type="molecule type" value="Genomic_DNA"/>
</dbReference>
<evidence type="ECO:0000313" key="3">
    <source>
        <dbReference type="EMBL" id="MFC5548117.1"/>
    </source>
</evidence>
<evidence type="ECO:0000313" key="4">
    <source>
        <dbReference type="Proteomes" id="UP001596086"/>
    </source>
</evidence>
<evidence type="ECO:0000259" key="2">
    <source>
        <dbReference type="Pfam" id="PF08327"/>
    </source>
</evidence>
<comment type="similarity">
    <text evidence="1">Belongs to the AHA1 family.</text>
</comment>
<accession>A0ABW0RVC7</accession>
<organism evidence="3 4">
    <name type="scientific">Massilia aerilata</name>
    <dbReference type="NCBI Taxonomy" id="453817"/>
    <lineage>
        <taxon>Bacteria</taxon>
        <taxon>Pseudomonadati</taxon>
        <taxon>Pseudomonadota</taxon>
        <taxon>Betaproteobacteria</taxon>
        <taxon>Burkholderiales</taxon>
        <taxon>Oxalobacteraceae</taxon>
        <taxon>Telluria group</taxon>
        <taxon>Massilia</taxon>
    </lineage>
</organism>
<dbReference type="InterPro" id="IPR023393">
    <property type="entry name" value="START-like_dom_sf"/>
</dbReference>
<name>A0ABW0RVC7_9BURK</name>
<evidence type="ECO:0000256" key="1">
    <source>
        <dbReference type="ARBA" id="ARBA00006817"/>
    </source>
</evidence>
<dbReference type="RefSeq" id="WP_379768530.1">
    <property type="nucleotide sequence ID" value="NZ_JBHSMZ010000004.1"/>
</dbReference>
<sequence>MNAPAQQQRASQLRTVTVEREFAHPPEKIWRALTQPHLIEAWLMKNNFVPAMNQRFTLTGDWGSVDCQVLEIEAQRSLSYTWAAMGLDSVVTWTLTPTGAGTRLRMEHSGFRPDQDQAFHGAQYGWNKFFGGLEQVLAGLEGAA</sequence>
<keyword evidence="4" id="KW-1185">Reference proteome</keyword>
<dbReference type="CDD" id="cd07814">
    <property type="entry name" value="SRPBCC_CalC_Aha1-like"/>
    <property type="match status" value="1"/>
</dbReference>